<comment type="similarity">
    <text evidence="2 7">Belongs to the TVP38/TMEM64 family.</text>
</comment>
<evidence type="ECO:0000256" key="5">
    <source>
        <dbReference type="ARBA" id="ARBA00022989"/>
    </source>
</evidence>
<feature type="region of interest" description="Disordered" evidence="8">
    <location>
        <begin position="205"/>
        <end position="236"/>
    </location>
</feature>
<feature type="transmembrane region" description="Helical" evidence="7">
    <location>
        <begin position="168"/>
        <end position="190"/>
    </location>
</feature>
<name>A0A916T086_9ACTN</name>
<evidence type="ECO:0000256" key="6">
    <source>
        <dbReference type="ARBA" id="ARBA00023136"/>
    </source>
</evidence>
<evidence type="ECO:0000259" key="9">
    <source>
        <dbReference type="Pfam" id="PF09335"/>
    </source>
</evidence>
<feature type="transmembrane region" description="Helical" evidence="7">
    <location>
        <begin position="27"/>
        <end position="46"/>
    </location>
</feature>
<feature type="transmembrane region" description="Helical" evidence="7">
    <location>
        <begin position="58"/>
        <end position="83"/>
    </location>
</feature>
<evidence type="ECO:0000256" key="3">
    <source>
        <dbReference type="ARBA" id="ARBA00022475"/>
    </source>
</evidence>
<dbReference type="InterPro" id="IPR032816">
    <property type="entry name" value="VTT_dom"/>
</dbReference>
<keyword evidence="5 7" id="KW-1133">Transmembrane helix</keyword>
<evidence type="ECO:0000313" key="10">
    <source>
        <dbReference type="EMBL" id="GGB24535.1"/>
    </source>
</evidence>
<gene>
    <name evidence="10" type="ORF">GCM10011489_10960</name>
</gene>
<keyword evidence="6 7" id="KW-0472">Membrane</keyword>
<feature type="compositionally biased region" description="Low complexity" evidence="8">
    <location>
        <begin position="210"/>
        <end position="230"/>
    </location>
</feature>
<accession>A0A916T086</accession>
<dbReference type="Proteomes" id="UP000621454">
    <property type="component" value="Unassembled WGS sequence"/>
</dbReference>
<evidence type="ECO:0000256" key="8">
    <source>
        <dbReference type="SAM" id="MobiDB-lite"/>
    </source>
</evidence>
<dbReference type="EMBL" id="BMGC01000005">
    <property type="protein sequence ID" value="GGB24535.1"/>
    <property type="molecule type" value="Genomic_DNA"/>
</dbReference>
<dbReference type="InterPro" id="IPR015414">
    <property type="entry name" value="TMEM64"/>
</dbReference>
<dbReference type="Pfam" id="PF09335">
    <property type="entry name" value="VTT_dom"/>
    <property type="match status" value="1"/>
</dbReference>
<dbReference type="PANTHER" id="PTHR12677:SF59">
    <property type="entry name" value="GOLGI APPARATUS MEMBRANE PROTEIN TVP38-RELATED"/>
    <property type="match status" value="1"/>
</dbReference>
<evidence type="ECO:0000256" key="1">
    <source>
        <dbReference type="ARBA" id="ARBA00004651"/>
    </source>
</evidence>
<reference evidence="10" key="2">
    <citation type="submission" date="2020-09" db="EMBL/GenBank/DDBJ databases">
        <authorList>
            <person name="Sun Q."/>
            <person name="Zhou Y."/>
        </authorList>
    </citation>
    <scope>NUCLEOTIDE SEQUENCE</scope>
    <source>
        <strain evidence="10">CGMCC 1.12827</strain>
    </source>
</reference>
<evidence type="ECO:0000256" key="4">
    <source>
        <dbReference type="ARBA" id="ARBA00022692"/>
    </source>
</evidence>
<feature type="domain" description="VTT" evidence="9">
    <location>
        <begin position="46"/>
        <end position="163"/>
    </location>
</feature>
<protein>
    <recommendedName>
        <fullName evidence="7">TVP38/TMEM64 family membrane protein</fullName>
    </recommendedName>
</protein>
<keyword evidence="11" id="KW-1185">Reference proteome</keyword>
<keyword evidence="3 7" id="KW-1003">Cell membrane</keyword>
<comment type="caution">
    <text evidence="7">Lacks conserved residue(s) required for the propagation of feature annotation.</text>
</comment>
<dbReference type="AlphaFoldDB" id="A0A916T086"/>
<sequence length="236" mass="23880">MVAVVAAAYLVPVPSMASLRGWADSIGPGFVVVFFLAYAVVTIGPIPRTPFTVAAGVLFGPVVGFVGAMLATTVAACAAFAVARSVGRDRISVRLRHPIVARIDHRLARRGWLAVGSLRLIAACPFAVANYCSGLSAVRVRHYLPATIVGVAPGTASVVILGDALTGHAHPVMLALSVALFLVGVGGLLLDEYLDRRAGATVPAQVGAGPSSPAVSSPAVSSPAVSSPAAETAVPE</sequence>
<feature type="transmembrane region" description="Helical" evidence="7">
    <location>
        <begin position="143"/>
        <end position="162"/>
    </location>
</feature>
<dbReference type="GO" id="GO:0005886">
    <property type="term" value="C:plasma membrane"/>
    <property type="evidence" value="ECO:0007669"/>
    <property type="project" value="UniProtKB-SubCell"/>
</dbReference>
<organism evidence="10 11">
    <name type="scientific">Gordonia jinhuaensis</name>
    <dbReference type="NCBI Taxonomy" id="1517702"/>
    <lineage>
        <taxon>Bacteria</taxon>
        <taxon>Bacillati</taxon>
        <taxon>Actinomycetota</taxon>
        <taxon>Actinomycetes</taxon>
        <taxon>Mycobacteriales</taxon>
        <taxon>Gordoniaceae</taxon>
        <taxon>Gordonia</taxon>
    </lineage>
</organism>
<dbReference type="PANTHER" id="PTHR12677">
    <property type="entry name" value="GOLGI APPARATUS MEMBRANE PROTEIN TVP38-RELATED"/>
    <property type="match status" value="1"/>
</dbReference>
<evidence type="ECO:0000313" key="11">
    <source>
        <dbReference type="Proteomes" id="UP000621454"/>
    </source>
</evidence>
<keyword evidence="4 7" id="KW-0812">Transmembrane</keyword>
<evidence type="ECO:0000256" key="7">
    <source>
        <dbReference type="RuleBase" id="RU366058"/>
    </source>
</evidence>
<comment type="caution">
    <text evidence="10">The sequence shown here is derived from an EMBL/GenBank/DDBJ whole genome shotgun (WGS) entry which is preliminary data.</text>
</comment>
<evidence type="ECO:0000256" key="2">
    <source>
        <dbReference type="ARBA" id="ARBA00008640"/>
    </source>
</evidence>
<comment type="subcellular location">
    <subcellularLocation>
        <location evidence="1 7">Cell membrane</location>
        <topology evidence="1 7">Multi-pass membrane protein</topology>
    </subcellularLocation>
</comment>
<proteinExistence type="inferred from homology"/>
<reference evidence="10" key="1">
    <citation type="journal article" date="2014" name="Int. J. Syst. Evol. Microbiol.">
        <title>Complete genome sequence of Corynebacterium casei LMG S-19264T (=DSM 44701T), isolated from a smear-ripened cheese.</title>
        <authorList>
            <consortium name="US DOE Joint Genome Institute (JGI-PGF)"/>
            <person name="Walter F."/>
            <person name="Albersmeier A."/>
            <person name="Kalinowski J."/>
            <person name="Ruckert C."/>
        </authorList>
    </citation>
    <scope>NUCLEOTIDE SEQUENCE</scope>
    <source>
        <strain evidence="10">CGMCC 1.12827</strain>
    </source>
</reference>